<dbReference type="AlphaFoldDB" id="A0A917IXH4"/>
<evidence type="ECO:0000256" key="3">
    <source>
        <dbReference type="ARBA" id="ARBA00022840"/>
    </source>
</evidence>
<evidence type="ECO:0000256" key="1">
    <source>
        <dbReference type="ARBA" id="ARBA00022448"/>
    </source>
</evidence>
<dbReference type="Pfam" id="PF00005">
    <property type="entry name" value="ABC_tran"/>
    <property type="match status" value="1"/>
</dbReference>
<gene>
    <name evidence="5" type="ORF">GCM10007359_21610</name>
</gene>
<dbReference type="GO" id="GO:0016887">
    <property type="term" value="F:ATP hydrolysis activity"/>
    <property type="evidence" value="ECO:0007669"/>
    <property type="project" value="InterPro"/>
</dbReference>
<proteinExistence type="predicted"/>
<keyword evidence="6" id="KW-1185">Reference proteome</keyword>
<keyword evidence="1" id="KW-0813">Transport</keyword>
<dbReference type="PANTHER" id="PTHR42939:SF1">
    <property type="entry name" value="ABC TRANSPORTER ATP-BINDING PROTEIN ALBC-RELATED"/>
    <property type="match status" value="1"/>
</dbReference>
<dbReference type="InterPro" id="IPR051782">
    <property type="entry name" value="ABC_Transporter_VariousFunc"/>
</dbReference>
<organism evidence="5 6">
    <name type="scientific">Rothia aerolata</name>
    <dbReference type="NCBI Taxonomy" id="1812262"/>
    <lineage>
        <taxon>Bacteria</taxon>
        <taxon>Bacillati</taxon>
        <taxon>Actinomycetota</taxon>
        <taxon>Actinomycetes</taxon>
        <taxon>Micrococcales</taxon>
        <taxon>Micrococcaceae</taxon>
        <taxon>Rothia</taxon>
    </lineage>
</organism>
<keyword evidence="2" id="KW-0547">Nucleotide-binding</keyword>
<name>A0A917IXH4_9MICC</name>
<reference evidence="5 6" key="1">
    <citation type="journal article" date="2014" name="Int. J. Syst. Evol. Microbiol.">
        <title>Complete genome sequence of Corynebacterium casei LMG S-19264T (=DSM 44701T), isolated from a smear-ripened cheese.</title>
        <authorList>
            <consortium name="US DOE Joint Genome Institute (JGI-PGF)"/>
            <person name="Walter F."/>
            <person name="Albersmeier A."/>
            <person name="Kalinowski J."/>
            <person name="Ruckert C."/>
        </authorList>
    </citation>
    <scope>NUCLEOTIDE SEQUENCE [LARGE SCALE GENOMIC DNA]</scope>
    <source>
        <strain evidence="5 6">CCM 8669</strain>
    </source>
</reference>
<evidence type="ECO:0000259" key="4">
    <source>
        <dbReference type="Pfam" id="PF00005"/>
    </source>
</evidence>
<dbReference type="EMBL" id="BMDC01000005">
    <property type="protein sequence ID" value="GGH66953.1"/>
    <property type="molecule type" value="Genomic_DNA"/>
</dbReference>
<dbReference type="InterPro" id="IPR003439">
    <property type="entry name" value="ABC_transporter-like_ATP-bd"/>
</dbReference>
<evidence type="ECO:0000256" key="2">
    <source>
        <dbReference type="ARBA" id="ARBA00022741"/>
    </source>
</evidence>
<evidence type="ECO:0000313" key="5">
    <source>
        <dbReference type="EMBL" id="GGH66953.1"/>
    </source>
</evidence>
<dbReference type="InterPro" id="IPR027417">
    <property type="entry name" value="P-loop_NTPase"/>
</dbReference>
<keyword evidence="3" id="KW-0067">ATP-binding</keyword>
<protein>
    <recommendedName>
        <fullName evidence="4">ABC transporter domain-containing protein</fullName>
    </recommendedName>
</protein>
<dbReference type="PANTHER" id="PTHR42939">
    <property type="entry name" value="ABC TRANSPORTER ATP-BINDING PROTEIN ALBC-RELATED"/>
    <property type="match status" value="1"/>
</dbReference>
<dbReference type="Gene3D" id="3.40.50.300">
    <property type="entry name" value="P-loop containing nucleotide triphosphate hydrolases"/>
    <property type="match status" value="1"/>
</dbReference>
<comment type="caution">
    <text evidence="5">The sequence shown here is derived from an EMBL/GenBank/DDBJ whole genome shotgun (WGS) entry which is preliminary data.</text>
</comment>
<accession>A0A917IXH4</accession>
<sequence length="154" mass="17088">MIPLSQCPQCSTNLLNEMTAYELKVEGMSFAYPRRPHLIKDLNTTFRPGATVLLGPNGAGKTTLLSLLATIHNPNQGSIRLVDSENEHSAISSKEIAKYRQHIAWLPQRFEPVSGLTVKEHVAYSGWLKGIRRYLGVRSSSSVTFYLCPASFPV</sequence>
<evidence type="ECO:0000313" key="6">
    <source>
        <dbReference type="Proteomes" id="UP000600171"/>
    </source>
</evidence>
<feature type="domain" description="ABC transporter" evidence="4">
    <location>
        <begin position="40"/>
        <end position="136"/>
    </location>
</feature>
<dbReference type="SUPFAM" id="SSF52540">
    <property type="entry name" value="P-loop containing nucleoside triphosphate hydrolases"/>
    <property type="match status" value="1"/>
</dbReference>
<dbReference type="GO" id="GO:0005524">
    <property type="term" value="F:ATP binding"/>
    <property type="evidence" value="ECO:0007669"/>
    <property type="project" value="UniProtKB-KW"/>
</dbReference>
<dbReference type="Proteomes" id="UP000600171">
    <property type="component" value="Unassembled WGS sequence"/>
</dbReference>